<keyword evidence="6 7" id="KW-0472">Membrane</keyword>
<dbReference type="InterPro" id="IPR017475">
    <property type="entry name" value="EPS_sugar_tfrase"/>
</dbReference>
<sequence>MQYLTQQHSAANVQKSLVSHDSDKNKKVIMEFAVDNRKVRCEEQWLQNEEQSDYVTLKPEAVLGEGGLFASVQYHINCESTAKSPENKIWRRTDFSTEQPLYVYTPKEKIALVRYVLEEKKINYILNDYSLTAAEAKGKTLCHYYTRALSVAHREFLVKKLKYGAKVESLVEEIENRFHYTEVRLLNSDFYIHSKKFSVLRRKHHTIPKRIVDILFVFLLAPVAIPICLITALLIKLESRGPVLFRQERTGLFNQLYTVIKFRSMAADAEKHGAQWASKNDMRITRVGKIIRKTRIDELPQLINVLKGEMSMVGPRPEREVFIDLLEKEIPYYRFRHAVRPGVTGYAQVYYPYGASVEDAVWKHKYDMYYIKHQTLWLDLKVLAKTVTTVLFGKGT</sequence>
<feature type="domain" description="Bacterial sugar transferase" evidence="8">
    <location>
        <begin position="209"/>
        <end position="391"/>
    </location>
</feature>
<evidence type="ECO:0000256" key="7">
    <source>
        <dbReference type="SAM" id="Phobius"/>
    </source>
</evidence>
<evidence type="ECO:0000256" key="3">
    <source>
        <dbReference type="ARBA" id="ARBA00022679"/>
    </source>
</evidence>
<dbReference type="Proteomes" id="UP001500604">
    <property type="component" value="Unassembled WGS sequence"/>
</dbReference>
<feature type="transmembrane region" description="Helical" evidence="7">
    <location>
        <begin position="211"/>
        <end position="235"/>
    </location>
</feature>
<dbReference type="PANTHER" id="PTHR30576">
    <property type="entry name" value="COLANIC BIOSYNTHESIS UDP-GLUCOSE LIPID CARRIER TRANSFERASE"/>
    <property type="match status" value="1"/>
</dbReference>
<protein>
    <recommendedName>
        <fullName evidence="8">Bacterial sugar transferase domain-containing protein</fullName>
    </recommendedName>
</protein>
<evidence type="ECO:0000313" key="10">
    <source>
        <dbReference type="Proteomes" id="UP001500604"/>
    </source>
</evidence>
<evidence type="ECO:0000256" key="1">
    <source>
        <dbReference type="ARBA" id="ARBA00004141"/>
    </source>
</evidence>
<organism evidence="9 10">
    <name type="scientific">Kistimonas scapharcae</name>
    <dbReference type="NCBI Taxonomy" id="1036133"/>
    <lineage>
        <taxon>Bacteria</taxon>
        <taxon>Pseudomonadati</taxon>
        <taxon>Pseudomonadota</taxon>
        <taxon>Gammaproteobacteria</taxon>
        <taxon>Oceanospirillales</taxon>
        <taxon>Endozoicomonadaceae</taxon>
        <taxon>Kistimonas</taxon>
    </lineage>
</organism>
<name>A0ABP8UZT4_9GAMM</name>
<evidence type="ECO:0000259" key="8">
    <source>
        <dbReference type="Pfam" id="PF02397"/>
    </source>
</evidence>
<comment type="similarity">
    <text evidence="2">Belongs to the bacterial sugar transferase family.</text>
</comment>
<reference evidence="10" key="1">
    <citation type="journal article" date="2019" name="Int. J. Syst. Evol. Microbiol.">
        <title>The Global Catalogue of Microorganisms (GCM) 10K type strain sequencing project: providing services to taxonomists for standard genome sequencing and annotation.</title>
        <authorList>
            <consortium name="The Broad Institute Genomics Platform"/>
            <consortium name="The Broad Institute Genome Sequencing Center for Infectious Disease"/>
            <person name="Wu L."/>
            <person name="Ma J."/>
        </authorList>
    </citation>
    <scope>NUCLEOTIDE SEQUENCE [LARGE SCALE GENOMIC DNA]</scope>
    <source>
        <strain evidence="10">JCM 17805</strain>
    </source>
</reference>
<keyword evidence="5 7" id="KW-1133">Transmembrane helix</keyword>
<gene>
    <name evidence="9" type="ORF">GCM10023116_08790</name>
</gene>
<accession>A0ABP8UZT4</accession>
<evidence type="ECO:0000256" key="4">
    <source>
        <dbReference type="ARBA" id="ARBA00022692"/>
    </source>
</evidence>
<dbReference type="InterPro" id="IPR003362">
    <property type="entry name" value="Bact_transf"/>
</dbReference>
<dbReference type="EMBL" id="BAABFL010000081">
    <property type="protein sequence ID" value="GAA4648610.1"/>
    <property type="molecule type" value="Genomic_DNA"/>
</dbReference>
<keyword evidence="4 7" id="KW-0812">Transmembrane</keyword>
<dbReference type="Pfam" id="PF02397">
    <property type="entry name" value="Bac_transf"/>
    <property type="match status" value="1"/>
</dbReference>
<comment type="caution">
    <text evidence="9">The sequence shown here is derived from an EMBL/GenBank/DDBJ whole genome shotgun (WGS) entry which is preliminary data.</text>
</comment>
<evidence type="ECO:0000256" key="5">
    <source>
        <dbReference type="ARBA" id="ARBA00022989"/>
    </source>
</evidence>
<proteinExistence type="inferred from homology"/>
<evidence type="ECO:0000313" key="9">
    <source>
        <dbReference type="EMBL" id="GAA4648610.1"/>
    </source>
</evidence>
<keyword evidence="10" id="KW-1185">Reference proteome</keyword>
<keyword evidence="3" id="KW-0808">Transferase</keyword>
<dbReference type="NCBIfam" id="TIGR03025">
    <property type="entry name" value="EPS_sugtrans"/>
    <property type="match status" value="1"/>
</dbReference>
<evidence type="ECO:0000256" key="6">
    <source>
        <dbReference type="ARBA" id="ARBA00023136"/>
    </source>
</evidence>
<comment type="subcellular location">
    <subcellularLocation>
        <location evidence="1">Membrane</location>
        <topology evidence="1">Multi-pass membrane protein</topology>
    </subcellularLocation>
</comment>
<dbReference type="PANTHER" id="PTHR30576:SF0">
    <property type="entry name" value="UNDECAPRENYL-PHOSPHATE N-ACETYLGALACTOSAMINYL 1-PHOSPHATE TRANSFERASE-RELATED"/>
    <property type="match status" value="1"/>
</dbReference>
<evidence type="ECO:0000256" key="2">
    <source>
        <dbReference type="ARBA" id="ARBA00006464"/>
    </source>
</evidence>